<dbReference type="InterPro" id="IPR018117">
    <property type="entry name" value="C5_DNA_meth_AS"/>
</dbReference>
<dbReference type="Gene3D" id="3.90.120.10">
    <property type="entry name" value="DNA Methylase, subunit A, domain 2"/>
    <property type="match status" value="1"/>
</dbReference>
<reference evidence="10 11" key="1">
    <citation type="journal article" date="2024" name="Appl. Environ. Microbiol.">
        <title>Pontiella agarivorans sp. nov., a novel marine anaerobic bacterium capable of degrading macroalgal polysaccharides and fixing nitrogen.</title>
        <authorList>
            <person name="Liu N."/>
            <person name="Kivenson V."/>
            <person name="Peng X."/>
            <person name="Cui Z."/>
            <person name="Lankiewicz T.S."/>
            <person name="Gosselin K.M."/>
            <person name="English C.J."/>
            <person name="Blair E.M."/>
            <person name="O'Malley M.A."/>
            <person name="Valentine D.L."/>
        </authorList>
    </citation>
    <scope>NUCLEOTIDE SEQUENCE [LARGE SCALE GENOMIC DNA]</scope>
    <source>
        <strain evidence="10 11">NLcol2</strain>
    </source>
</reference>
<dbReference type="PANTHER" id="PTHR10629">
    <property type="entry name" value="CYTOSINE-SPECIFIC METHYLTRANSFERASE"/>
    <property type="match status" value="1"/>
</dbReference>
<dbReference type="EC" id="2.1.1.37" evidence="8"/>
<sequence length="430" mass="47559">MKYKLAELFCGPGGLGSAAKKSIVKTKSGNVFSIDPIWANDIDRDTCDTYLKNIHGIDPDEPLKKKDEQVICGDVRKVDFEQDVPDFDALAFGFPCNDFSIVGEQKGVDGSYGPLYTNGVKAINAKNPDWFLAENVGGLRNANDGQAFIKILCDLIEAGKGYNLSAHLYKFEKYGVPQTRHRVIIIGIRKDLEKKFIVPAITTESPVSAKEALESPPIPEDAPNQELTRQSTAVVERLKMLPPDKNAWFIDELRTLDDDSSGKEALVSFYKNHPEIIAKVPDVDFSDNQSIREKLDAVRLNVKSARMSQIYRRLDPSRPAYTITGSGGGGTHGYHWAKDRALTNRERARIQTFDDDHFFCGSKESIRKQIGMAVPPKGAKVIFEAVLKTMAGESYSEVKGGSNIGDFETVDEVLEKMGSSTIESVARDIT</sequence>
<name>A0ABU5MVQ0_9BACT</name>
<keyword evidence="4" id="KW-0680">Restriction system</keyword>
<keyword evidence="2 6" id="KW-0808">Transferase</keyword>
<dbReference type="Gene3D" id="3.40.50.150">
    <property type="entry name" value="Vaccinia Virus protein VP39"/>
    <property type="match status" value="1"/>
</dbReference>
<dbReference type="PROSITE" id="PS00094">
    <property type="entry name" value="C5_MTASE_1"/>
    <property type="match status" value="1"/>
</dbReference>
<dbReference type="SUPFAM" id="SSF53335">
    <property type="entry name" value="S-adenosyl-L-methionine-dependent methyltransferases"/>
    <property type="match status" value="1"/>
</dbReference>
<keyword evidence="11" id="KW-1185">Reference proteome</keyword>
<evidence type="ECO:0000256" key="2">
    <source>
        <dbReference type="ARBA" id="ARBA00022679"/>
    </source>
</evidence>
<evidence type="ECO:0000313" key="11">
    <source>
        <dbReference type="Proteomes" id="UP001290861"/>
    </source>
</evidence>
<evidence type="ECO:0000256" key="6">
    <source>
        <dbReference type="PROSITE-ProRule" id="PRU01016"/>
    </source>
</evidence>
<comment type="similarity">
    <text evidence="6 7">Belongs to the class I-like SAM-binding methyltransferase superfamily. C5-methyltransferase family.</text>
</comment>
<dbReference type="Proteomes" id="UP001290861">
    <property type="component" value="Unassembled WGS sequence"/>
</dbReference>
<evidence type="ECO:0000256" key="7">
    <source>
        <dbReference type="RuleBase" id="RU000416"/>
    </source>
</evidence>
<dbReference type="InterPro" id="IPR050390">
    <property type="entry name" value="C5-Methyltransferase"/>
</dbReference>
<keyword evidence="1 6" id="KW-0489">Methyltransferase</keyword>
<dbReference type="GO" id="GO:0032259">
    <property type="term" value="P:methylation"/>
    <property type="evidence" value="ECO:0007669"/>
    <property type="project" value="UniProtKB-KW"/>
</dbReference>
<dbReference type="RefSeq" id="WP_322608000.1">
    <property type="nucleotide sequence ID" value="NZ_JARVCO010000007.1"/>
</dbReference>
<dbReference type="EMBL" id="JARVCO010000007">
    <property type="protein sequence ID" value="MDZ8118202.1"/>
    <property type="molecule type" value="Genomic_DNA"/>
</dbReference>
<feature type="region of interest" description="Disordered" evidence="9">
    <location>
        <begin position="208"/>
        <end position="227"/>
    </location>
</feature>
<dbReference type="NCBIfam" id="TIGR00675">
    <property type="entry name" value="dcm"/>
    <property type="match status" value="1"/>
</dbReference>
<gene>
    <name evidence="10" type="primary">dcm</name>
    <name evidence="10" type="ORF">P9H32_06125</name>
</gene>
<evidence type="ECO:0000256" key="1">
    <source>
        <dbReference type="ARBA" id="ARBA00022603"/>
    </source>
</evidence>
<evidence type="ECO:0000256" key="3">
    <source>
        <dbReference type="ARBA" id="ARBA00022691"/>
    </source>
</evidence>
<dbReference type="PRINTS" id="PR00105">
    <property type="entry name" value="C5METTRFRASE"/>
</dbReference>
<dbReference type="PROSITE" id="PS51679">
    <property type="entry name" value="SAM_MT_C5"/>
    <property type="match status" value="1"/>
</dbReference>
<dbReference type="InterPro" id="IPR001525">
    <property type="entry name" value="C5_MeTfrase"/>
</dbReference>
<proteinExistence type="inferred from homology"/>
<dbReference type="Pfam" id="PF00145">
    <property type="entry name" value="DNA_methylase"/>
    <property type="match status" value="1"/>
</dbReference>
<evidence type="ECO:0000256" key="5">
    <source>
        <dbReference type="ARBA" id="ARBA00047422"/>
    </source>
</evidence>
<evidence type="ECO:0000256" key="9">
    <source>
        <dbReference type="SAM" id="MobiDB-lite"/>
    </source>
</evidence>
<evidence type="ECO:0000313" key="10">
    <source>
        <dbReference type="EMBL" id="MDZ8118202.1"/>
    </source>
</evidence>
<comment type="caution">
    <text evidence="10">The sequence shown here is derived from an EMBL/GenBank/DDBJ whole genome shotgun (WGS) entry which is preliminary data.</text>
</comment>
<keyword evidence="3 6" id="KW-0949">S-adenosyl-L-methionine</keyword>
<dbReference type="GO" id="GO:0003886">
    <property type="term" value="F:DNA (cytosine-5-)-methyltransferase activity"/>
    <property type="evidence" value="ECO:0007669"/>
    <property type="project" value="UniProtKB-EC"/>
</dbReference>
<organism evidence="10 11">
    <name type="scientific">Pontiella agarivorans</name>
    <dbReference type="NCBI Taxonomy" id="3038953"/>
    <lineage>
        <taxon>Bacteria</taxon>
        <taxon>Pseudomonadati</taxon>
        <taxon>Kiritimatiellota</taxon>
        <taxon>Kiritimatiellia</taxon>
        <taxon>Kiritimatiellales</taxon>
        <taxon>Pontiellaceae</taxon>
        <taxon>Pontiella</taxon>
    </lineage>
</organism>
<evidence type="ECO:0000256" key="8">
    <source>
        <dbReference type="RuleBase" id="RU000417"/>
    </source>
</evidence>
<dbReference type="InterPro" id="IPR029063">
    <property type="entry name" value="SAM-dependent_MTases_sf"/>
</dbReference>
<protein>
    <recommendedName>
        <fullName evidence="8">Cytosine-specific methyltransferase</fullName>
        <ecNumber evidence="8">2.1.1.37</ecNumber>
    </recommendedName>
</protein>
<evidence type="ECO:0000256" key="4">
    <source>
        <dbReference type="ARBA" id="ARBA00022747"/>
    </source>
</evidence>
<accession>A0ABU5MVQ0</accession>
<feature type="active site" evidence="6">
    <location>
        <position position="96"/>
    </location>
</feature>
<comment type="catalytic activity">
    <reaction evidence="5 8">
        <text>a 2'-deoxycytidine in DNA + S-adenosyl-L-methionine = a 5-methyl-2'-deoxycytidine in DNA + S-adenosyl-L-homocysteine + H(+)</text>
        <dbReference type="Rhea" id="RHEA:13681"/>
        <dbReference type="Rhea" id="RHEA-COMP:11369"/>
        <dbReference type="Rhea" id="RHEA-COMP:11370"/>
        <dbReference type="ChEBI" id="CHEBI:15378"/>
        <dbReference type="ChEBI" id="CHEBI:57856"/>
        <dbReference type="ChEBI" id="CHEBI:59789"/>
        <dbReference type="ChEBI" id="CHEBI:85452"/>
        <dbReference type="ChEBI" id="CHEBI:85454"/>
        <dbReference type="EC" id="2.1.1.37"/>
    </reaction>
</comment>
<dbReference type="PANTHER" id="PTHR10629:SF52">
    <property type="entry name" value="DNA (CYTOSINE-5)-METHYLTRANSFERASE 1"/>
    <property type="match status" value="1"/>
</dbReference>